<organism evidence="1 2">
    <name type="scientific">[Emmonsia] crescens</name>
    <dbReference type="NCBI Taxonomy" id="73230"/>
    <lineage>
        <taxon>Eukaryota</taxon>
        <taxon>Fungi</taxon>
        <taxon>Dikarya</taxon>
        <taxon>Ascomycota</taxon>
        <taxon>Pezizomycotina</taxon>
        <taxon>Eurotiomycetes</taxon>
        <taxon>Eurotiomycetidae</taxon>
        <taxon>Onygenales</taxon>
        <taxon>Ajellomycetaceae</taxon>
        <taxon>Emergomyces</taxon>
    </lineage>
</organism>
<accession>A0A0G2IC90</accession>
<gene>
    <name evidence="1" type="ORF">EMCG_06123</name>
</gene>
<proteinExistence type="predicted"/>
<dbReference type="VEuPathDB" id="FungiDB:EMCG_06123"/>
<evidence type="ECO:0000313" key="2">
    <source>
        <dbReference type="Proteomes" id="UP000034164"/>
    </source>
</evidence>
<dbReference type="AlphaFoldDB" id="A0A0G2IC90"/>
<dbReference type="Proteomes" id="UP000034164">
    <property type="component" value="Unassembled WGS sequence"/>
</dbReference>
<reference evidence="2" key="1">
    <citation type="journal article" date="2015" name="PLoS Genet.">
        <title>The dynamic genome and transcriptome of the human fungal pathogen Blastomyces and close relative Emmonsia.</title>
        <authorList>
            <person name="Munoz J.F."/>
            <person name="Gauthier G.M."/>
            <person name="Desjardins C.A."/>
            <person name="Gallo J.E."/>
            <person name="Holder J."/>
            <person name="Sullivan T.D."/>
            <person name="Marty A.J."/>
            <person name="Carmen J.C."/>
            <person name="Chen Z."/>
            <person name="Ding L."/>
            <person name="Gujja S."/>
            <person name="Magrini V."/>
            <person name="Misas E."/>
            <person name="Mitreva M."/>
            <person name="Priest M."/>
            <person name="Saif S."/>
            <person name="Whiston E.A."/>
            <person name="Young S."/>
            <person name="Zeng Q."/>
            <person name="Goldman W.E."/>
            <person name="Mardis E.R."/>
            <person name="Taylor J.W."/>
            <person name="McEwen J.G."/>
            <person name="Clay O.K."/>
            <person name="Klein B.S."/>
            <person name="Cuomo C.A."/>
        </authorList>
    </citation>
    <scope>NUCLEOTIDE SEQUENCE [LARGE SCALE GENOMIC DNA]</scope>
    <source>
        <strain evidence="2">UAMH 3008</strain>
    </source>
</reference>
<comment type="caution">
    <text evidence="1">The sequence shown here is derived from an EMBL/GenBank/DDBJ whole genome shotgun (WGS) entry which is preliminary data.</text>
</comment>
<name>A0A0G2IC90_9EURO</name>
<dbReference type="EMBL" id="LCZI01000143">
    <property type="protein sequence ID" value="KKZ68163.1"/>
    <property type="molecule type" value="Genomic_DNA"/>
</dbReference>
<protein>
    <submittedName>
        <fullName evidence="1">Uncharacterized protein</fullName>
    </submittedName>
</protein>
<sequence>MAGTQSLLAYLETEAPQRLLRQNTATRPSTTNTNDEYRDITQISTWPKFSWHSLMSILVLAKGRIDALVILRCRGSGTECLLTPVRLRSIARARAVDHFTGPLISRDVGRRQQLGTVVFDTNFSFLVSKIEGLTGYVYIPFLSC</sequence>
<evidence type="ECO:0000313" key="1">
    <source>
        <dbReference type="EMBL" id="KKZ68163.1"/>
    </source>
</evidence>